<sequence length="1555" mass="163243">MSSSSTNVAGVPTTSSVSSAGLAASLVDGITPSIRGPSYPALNLVVPIINATSYDPEPASSSSGQRYSRLLTGYFQYAPLTSAPVQVSIHGRRYLTQEQAVQLSPPSSIRAIVRTPRVWVDRRLFRLAFQLQDANGHPNVDTSAVNVEYIISRADGSSVSGTCDPSSVVGFCADSSLPGTDSWFAGSGAVLAEIKVTLWVNSVLVASATLSSHLIFVPQPSWYKPGLRSSVSGNTLTIPSGAGIDSGGVFVTLPASNVYQSEAFDVFMYANTASFVLSSMTVELMYDASLLECALGCDASFETNSDFNAPAFLSTPGQLSFSITGVRDGTPNSATIGTAIFLLRVQLQFNPAVASGVYGSSVLGLYPRAETLANTGGLAFVSASRGVQRGVVFDRRDAVNSYGEMEVSSPVSRGIFAYMERPVLLNSALSSIFSEAAQAYTPVVLRVTSDSRYSDAGADSITPSSCEVGLPSTVAFALDGCSFTVNLTQSASDVPMNVSYTDGNTTFRASLTFGVFVPDSIVMTAEDLILNRIEDLHGTTVPQCSSGSRTRYPYQSTRLRATSSASSLPGAAPLAIDITSLVSFSVDAPGIASVGLDDDWNLLSGRSVGSAAVRLGSQSAPVLRSPILVVNVSNSPVSAVAMVSRVITDVTWSETPAFWFTFGSSVAAAVLVGQIFAAEGDSGLLYSTVTWSDGASEAVGIKAWAGLDEIAQPSFNPNIVVYAPLGESNSEQFWKVGVAVGAINECIVTVVVNWTVCGTTVATSTVPIHLNLPDPTEVQLSAADTRLTGANDDARLAPISLPVSTQLRVLVSFGDGTTKDMTTDTRVSYAVADARCAGMVGDSMVYTRDAARSAGCTAVVVNATVTLGAFTLISSISVPLVYLDRVELDFVGYPSNNAGVVLTKLYRVECLEATYQRAAPRLLAFLSDSSAAIDVTSAGVYVSNNTQVISQSDSTSLVATGSGIALLTATFGTSPAIASAILVVDSAVAQVASIEWDVYGVTSGAERTLVEYVNSTRTTRTDVSFAPQAGQSGVVTYLDIAATHSSSMAWLDASAMVGYLSDASHIVSVDVFGTLTLRSNAHTSIGLEAYMRCAVATATEKSVTANLLPLELDVDAGARIGFQFQQESSNTLPIPLRVRGVASGAITAFGLSLYRYDPALLSSKRSDGASWSSSGLYSGTAAELDAVYGGFVGGLARVVGADSTSTQNGGSDGLEVGTLTLGVVGSGVTIVDVQIENLEIFEGSTKLIELQYVDAIAAVGYASVSAGRRSRRLVFSSGKTPTIVPSPQLVEQLRTRPLTAPLNWRRSRGLQSCDPCTSLVWGDFNGDCNFLPTDVSALQRIVLRRLSFVGGAGADPLDALDWTSFPSTACAEFIKLQANPTRDVMAFGFGDPRYLSPAVDATDTQHLLSAFVKEYRLLAGLNASCVTAPDSESSDQDLRLTAWLVGGDGQNSATVGANPVYTDVFAELRVSPAPISYTVHVGSLVTSRDPANGFPDSARLSGDQSGVLMQLEHVGEGYYVLQLRPHRSNESAVFEFEIALLVETRVLFQLCMGRR</sequence>
<evidence type="ECO:0000313" key="2">
    <source>
        <dbReference type="Proteomes" id="UP001515480"/>
    </source>
</evidence>
<dbReference type="Proteomes" id="UP001515480">
    <property type="component" value="Unassembled WGS sequence"/>
</dbReference>
<keyword evidence="2" id="KW-1185">Reference proteome</keyword>
<gene>
    <name evidence="1" type="ORF">AB1Y20_013718</name>
</gene>
<dbReference type="EMBL" id="JBGBPQ010000026">
    <property type="protein sequence ID" value="KAL1499211.1"/>
    <property type="molecule type" value="Genomic_DNA"/>
</dbReference>
<organism evidence="1 2">
    <name type="scientific">Prymnesium parvum</name>
    <name type="common">Toxic golden alga</name>
    <dbReference type="NCBI Taxonomy" id="97485"/>
    <lineage>
        <taxon>Eukaryota</taxon>
        <taxon>Haptista</taxon>
        <taxon>Haptophyta</taxon>
        <taxon>Prymnesiophyceae</taxon>
        <taxon>Prymnesiales</taxon>
        <taxon>Prymnesiaceae</taxon>
        <taxon>Prymnesium</taxon>
    </lineage>
</organism>
<reference evidence="1 2" key="1">
    <citation type="journal article" date="2024" name="Science">
        <title>Giant polyketide synthase enzymes in the biosynthesis of giant marine polyether toxins.</title>
        <authorList>
            <person name="Fallon T.R."/>
            <person name="Shende V.V."/>
            <person name="Wierzbicki I.H."/>
            <person name="Pendleton A.L."/>
            <person name="Watervoot N.F."/>
            <person name="Auber R.P."/>
            <person name="Gonzalez D.J."/>
            <person name="Wisecaver J.H."/>
            <person name="Moore B.S."/>
        </authorList>
    </citation>
    <scope>NUCLEOTIDE SEQUENCE [LARGE SCALE GENOMIC DNA]</scope>
    <source>
        <strain evidence="1 2">12B1</strain>
    </source>
</reference>
<protein>
    <submittedName>
        <fullName evidence="1">Uncharacterized protein</fullName>
    </submittedName>
</protein>
<accession>A0AB34IJR3</accession>
<comment type="caution">
    <text evidence="1">The sequence shown here is derived from an EMBL/GenBank/DDBJ whole genome shotgun (WGS) entry which is preliminary data.</text>
</comment>
<name>A0AB34IJR3_PRYPA</name>
<evidence type="ECO:0000313" key="1">
    <source>
        <dbReference type="EMBL" id="KAL1499211.1"/>
    </source>
</evidence>
<proteinExistence type="predicted"/>